<comment type="pathway">
    <text evidence="1">Bacterial outer membrane biogenesis; LPS O-antigen biosynthesis.</text>
</comment>
<sequence>MKLLVTGASGLVGSSVANTAVRKGLRVLGQTRTNDLGDLPVFTSDISASTDWSSALNGVDCIVHCAARVHQMKDGDHSRMDAYRDVNTYGTLNLARQAAEHSVKRFVFISSIKVNGEITVSGAPFVSQSHQVPSEPYGLSKYEAEQELWKIAEETGLEVVVIRPPLVYGPGVKANFLSMMNWVYKGIPLPLGAIHNQRSLVFLDNLVDLILTCCAHPNAKGQTFLVSDNEDVSTSQLLSLVAKAMDKSNRMLPIPMSWLSLAARLIGKPQIAQRLCGNLQVDISNTVEKLSWKPPYSLEYGIQKTVDAYLKSNTI</sequence>
<dbReference type="Gene3D" id="3.40.50.720">
    <property type="entry name" value="NAD(P)-binding Rossmann-like Domain"/>
    <property type="match status" value="1"/>
</dbReference>
<evidence type="ECO:0000259" key="3">
    <source>
        <dbReference type="Pfam" id="PF01370"/>
    </source>
</evidence>
<comment type="caution">
    <text evidence="4">The sequence shown here is derived from an EMBL/GenBank/DDBJ whole genome shotgun (WGS) entry which is preliminary data.</text>
</comment>
<proteinExistence type="inferred from homology"/>
<organism evidence="4 5">
    <name type="scientific">Vibrio plantisponsor</name>
    <dbReference type="NCBI Taxonomy" id="664643"/>
    <lineage>
        <taxon>Bacteria</taxon>
        <taxon>Pseudomonadati</taxon>
        <taxon>Pseudomonadota</taxon>
        <taxon>Gammaproteobacteria</taxon>
        <taxon>Vibrionales</taxon>
        <taxon>Vibrionaceae</taxon>
        <taxon>Vibrio</taxon>
    </lineage>
</organism>
<accession>A0ABU4IJ36</accession>
<gene>
    <name evidence="4" type="ORF">SBW85_11220</name>
</gene>
<feature type="domain" description="NAD-dependent epimerase/dehydratase" evidence="3">
    <location>
        <begin position="4"/>
        <end position="223"/>
    </location>
</feature>
<evidence type="ECO:0000256" key="1">
    <source>
        <dbReference type="ARBA" id="ARBA00005125"/>
    </source>
</evidence>
<comment type="similarity">
    <text evidence="2">Belongs to the NAD(P)-dependent epimerase/dehydratase family.</text>
</comment>
<evidence type="ECO:0000313" key="5">
    <source>
        <dbReference type="Proteomes" id="UP001272325"/>
    </source>
</evidence>
<name>A0ABU4IJ36_9VIBR</name>
<dbReference type="CDD" id="cd05232">
    <property type="entry name" value="UDP_G4E_4_SDR_e"/>
    <property type="match status" value="1"/>
</dbReference>
<dbReference type="RefSeq" id="WP_171138889.1">
    <property type="nucleotide sequence ID" value="NZ_AP024893.1"/>
</dbReference>
<dbReference type="Pfam" id="PF01370">
    <property type="entry name" value="Epimerase"/>
    <property type="match status" value="1"/>
</dbReference>
<dbReference type="SUPFAM" id="SSF51735">
    <property type="entry name" value="NAD(P)-binding Rossmann-fold domains"/>
    <property type="match status" value="1"/>
</dbReference>
<dbReference type="EMBL" id="JAWRCN010000001">
    <property type="protein sequence ID" value="MDW6018293.1"/>
    <property type="molecule type" value="Genomic_DNA"/>
</dbReference>
<reference evidence="4 5" key="1">
    <citation type="submission" date="2023-11" db="EMBL/GenBank/DDBJ databases">
        <title>Plant-associative lifestyle of Vibrio porteresiae and its evolutionary dynamics.</title>
        <authorList>
            <person name="Rameshkumar N."/>
            <person name="Kirti K."/>
        </authorList>
    </citation>
    <scope>NUCLEOTIDE SEQUENCE [LARGE SCALE GENOMIC DNA]</scope>
    <source>
        <strain evidence="4 5">MSSRF60</strain>
    </source>
</reference>
<evidence type="ECO:0000313" key="4">
    <source>
        <dbReference type="EMBL" id="MDW6018293.1"/>
    </source>
</evidence>
<keyword evidence="5" id="KW-1185">Reference proteome</keyword>
<dbReference type="Proteomes" id="UP001272325">
    <property type="component" value="Unassembled WGS sequence"/>
</dbReference>
<dbReference type="InterPro" id="IPR036291">
    <property type="entry name" value="NAD(P)-bd_dom_sf"/>
</dbReference>
<dbReference type="PANTHER" id="PTHR43000">
    <property type="entry name" value="DTDP-D-GLUCOSE 4,6-DEHYDRATASE-RELATED"/>
    <property type="match status" value="1"/>
</dbReference>
<protein>
    <submittedName>
        <fullName evidence="4">SDR family oxidoreductase</fullName>
    </submittedName>
</protein>
<dbReference type="InterPro" id="IPR001509">
    <property type="entry name" value="Epimerase_deHydtase"/>
</dbReference>
<evidence type="ECO:0000256" key="2">
    <source>
        <dbReference type="ARBA" id="ARBA00007637"/>
    </source>
</evidence>